<feature type="chain" id="PRO_5032408436" evidence="1">
    <location>
        <begin position="23"/>
        <end position="153"/>
    </location>
</feature>
<reference evidence="2 3" key="1">
    <citation type="submission" date="2020-04" db="EMBL/GenBank/DDBJ databases">
        <title>Metagenomic profiling of ammonia- and methane-oxidizing microorganisms in a Dutch drinking water treatment plant.</title>
        <authorList>
            <person name="Poghosyan L."/>
            <person name="Leucker S."/>
        </authorList>
    </citation>
    <scope>NUCLEOTIDE SEQUENCE [LARGE SCALE GENOMIC DNA]</scope>
    <source>
        <strain evidence="2">S-RSF-IL-03</strain>
    </source>
</reference>
<protein>
    <submittedName>
        <fullName evidence="2">Uncharacterized protein</fullName>
    </submittedName>
</protein>
<gene>
    <name evidence="2" type="ORF">HOP12_11015</name>
</gene>
<proteinExistence type="predicted"/>
<dbReference type="NCBIfam" id="NF047450">
    <property type="entry name" value="post-PEP-CTERM_1"/>
    <property type="match status" value="1"/>
</dbReference>
<organism evidence="2 3">
    <name type="scientific">Eiseniibacteriota bacterium</name>
    <dbReference type="NCBI Taxonomy" id="2212470"/>
    <lineage>
        <taxon>Bacteria</taxon>
        <taxon>Candidatus Eiseniibacteriota</taxon>
    </lineage>
</organism>
<dbReference type="Proteomes" id="UP000580839">
    <property type="component" value="Unassembled WGS sequence"/>
</dbReference>
<sequence length="153" mass="16208">MRALSSAVFLLALTGLTGIALATEIAPVASSPRHPLLYLHPRPWQPPQLPPPPQPPEAGLRAAFDPITGEWIEPAPLDAEKLAFARAATLADIPVQIRADGSGFAVLGGRLRAYSMVRIGSDGELEFDCVHSEAEAIARVRESEPTRSAAGAK</sequence>
<evidence type="ECO:0000313" key="3">
    <source>
        <dbReference type="Proteomes" id="UP000580839"/>
    </source>
</evidence>
<dbReference type="EMBL" id="JABFRW010000137">
    <property type="protein sequence ID" value="NOT34684.1"/>
    <property type="molecule type" value="Genomic_DNA"/>
</dbReference>
<accession>A0A849SPW2</accession>
<comment type="caution">
    <text evidence="2">The sequence shown here is derived from an EMBL/GenBank/DDBJ whole genome shotgun (WGS) entry which is preliminary data.</text>
</comment>
<evidence type="ECO:0000313" key="2">
    <source>
        <dbReference type="EMBL" id="NOT34684.1"/>
    </source>
</evidence>
<feature type="signal peptide" evidence="1">
    <location>
        <begin position="1"/>
        <end position="22"/>
    </location>
</feature>
<dbReference type="AlphaFoldDB" id="A0A849SPW2"/>
<evidence type="ECO:0000256" key="1">
    <source>
        <dbReference type="SAM" id="SignalP"/>
    </source>
</evidence>
<keyword evidence="1" id="KW-0732">Signal</keyword>
<name>A0A849SPW2_UNCEI</name>